<gene>
    <name evidence="1" type="ORF">Golax_002369</name>
</gene>
<reference evidence="1 2" key="1">
    <citation type="journal article" date="2019" name="Genome Biol. Evol.">
        <title>Insights into the evolution of the New World diploid cottons (Gossypium, subgenus Houzingenia) based on genome sequencing.</title>
        <authorList>
            <person name="Grover C.E."/>
            <person name="Arick M.A. 2nd"/>
            <person name="Thrash A."/>
            <person name="Conover J.L."/>
            <person name="Sanders W.S."/>
            <person name="Peterson D.G."/>
            <person name="Frelichowski J.E."/>
            <person name="Scheffler J.A."/>
            <person name="Scheffler B.E."/>
            <person name="Wendel J.F."/>
        </authorList>
    </citation>
    <scope>NUCLEOTIDE SEQUENCE [LARGE SCALE GENOMIC DNA]</scope>
    <source>
        <strain evidence="1">4</strain>
        <tissue evidence="1">Leaf</tissue>
    </source>
</reference>
<name>A0A7J9AR10_9ROSI</name>
<dbReference type="Proteomes" id="UP000593574">
    <property type="component" value="Unassembled WGS sequence"/>
</dbReference>
<evidence type="ECO:0000313" key="2">
    <source>
        <dbReference type="Proteomes" id="UP000593574"/>
    </source>
</evidence>
<feature type="non-terminal residue" evidence="1">
    <location>
        <position position="1"/>
    </location>
</feature>
<dbReference type="EMBL" id="JABEZV010000012">
    <property type="protein sequence ID" value="MBA0726546.1"/>
    <property type="molecule type" value="Genomic_DNA"/>
</dbReference>
<protein>
    <submittedName>
        <fullName evidence="1">Uncharacterized protein</fullName>
    </submittedName>
</protein>
<evidence type="ECO:0000313" key="1">
    <source>
        <dbReference type="EMBL" id="MBA0726546.1"/>
    </source>
</evidence>
<keyword evidence="2" id="KW-1185">Reference proteome</keyword>
<dbReference type="AlphaFoldDB" id="A0A7J9AR10"/>
<organism evidence="1 2">
    <name type="scientific">Gossypium laxum</name>
    <dbReference type="NCBI Taxonomy" id="34288"/>
    <lineage>
        <taxon>Eukaryota</taxon>
        <taxon>Viridiplantae</taxon>
        <taxon>Streptophyta</taxon>
        <taxon>Embryophyta</taxon>
        <taxon>Tracheophyta</taxon>
        <taxon>Spermatophyta</taxon>
        <taxon>Magnoliopsida</taxon>
        <taxon>eudicotyledons</taxon>
        <taxon>Gunneridae</taxon>
        <taxon>Pentapetalae</taxon>
        <taxon>rosids</taxon>
        <taxon>malvids</taxon>
        <taxon>Malvales</taxon>
        <taxon>Malvaceae</taxon>
        <taxon>Malvoideae</taxon>
        <taxon>Gossypium</taxon>
    </lineage>
</organism>
<sequence>MTDDESDIHAYIKDCQWLSKGFQTCKFIFGHRSKNGKRQWKEIDKRAYLFEIWWVVMQIGEMKSLDRNG</sequence>
<comment type="caution">
    <text evidence="1">The sequence shown here is derived from an EMBL/GenBank/DDBJ whole genome shotgun (WGS) entry which is preliminary data.</text>
</comment>
<proteinExistence type="predicted"/>
<accession>A0A7J9AR10</accession>